<evidence type="ECO:0000313" key="4">
    <source>
        <dbReference type="Proteomes" id="UP000030653"/>
    </source>
</evidence>
<accession>M5FY41</accession>
<dbReference type="AlphaFoldDB" id="M5FY41"/>
<protein>
    <submittedName>
        <fullName evidence="3">Uncharacterized protein</fullName>
    </submittedName>
</protein>
<dbReference type="GeneID" id="63683792"/>
<proteinExistence type="predicted"/>
<reference evidence="3 4" key="1">
    <citation type="journal article" date="2012" name="Science">
        <title>The Paleozoic origin of enzymatic lignin decomposition reconstructed from 31 fungal genomes.</title>
        <authorList>
            <person name="Floudas D."/>
            <person name="Binder M."/>
            <person name="Riley R."/>
            <person name="Barry K."/>
            <person name="Blanchette R.A."/>
            <person name="Henrissat B."/>
            <person name="Martinez A.T."/>
            <person name="Otillar R."/>
            <person name="Spatafora J.W."/>
            <person name="Yadav J.S."/>
            <person name="Aerts A."/>
            <person name="Benoit I."/>
            <person name="Boyd A."/>
            <person name="Carlson A."/>
            <person name="Copeland A."/>
            <person name="Coutinho P.M."/>
            <person name="de Vries R.P."/>
            <person name="Ferreira P."/>
            <person name="Findley K."/>
            <person name="Foster B."/>
            <person name="Gaskell J."/>
            <person name="Glotzer D."/>
            <person name="Gorecki P."/>
            <person name="Heitman J."/>
            <person name="Hesse C."/>
            <person name="Hori C."/>
            <person name="Igarashi K."/>
            <person name="Jurgens J.A."/>
            <person name="Kallen N."/>
            <person name="Kersten P."/>
            <person name="Kohler A."/>
            <person name="Kuees U."/>
            <person name="Kumar T.K.A."/>
            <person name="Kuo A."/>
            <person name="LaButti K."/>
            <person name="Larrondo L.F."/>
            <person name="Lindquist E."/>
            <person name="Ling A."/>
            <person name="Lombard V."/>
            <person name="Lucas S."/>
            <person name="Lundell T."/>
            <person name="Martin R."/>
            <person name="McLaughlin D.J."/>
            <person name="Morgenstern I."/>
            <person name="Morin E."/>
            <person name="Murat C."/>
            <person name="Nagy L.G."/>
            <person name="Nolan M."/>
            <person name="Ohm R.A."/>
            <person name="Patyshakuliyeva A."/>
            <person name="Rokas A."/>
            <person name="Ruiz-Duenas F.J."/>
            <person name="Sabat G."/>
            <person name="Salamov A."/>
            <person name="Samejima M."/>
            <person name="Schmutz J."/>
            <person name="Slot J.C."/>
            <person name="St John F."/>
            <person name="Stenlid J."/>
            <person name="Sun H."/>
            <person name="Sun S."/>
            <person name="Syed K."/>
            <person name="Tsang A."/>
            <person name="Wiebenga A."/>
            <person name="Young D."/>
            <person name="Pisabarro A."/>
            <person name="Eastwood D.C."/>
            <person name="Martin F."/>
            <person name="Cullen D."/>
            <person name="Grigoriev I.V."/>
            <person name="Hibbett D.S."/>
        </authorList>
    </citation>
    <scope>NUCLEOTIDE SEQUENCE [LARGE SCALE GENOMIC DNA]</scope>
    <source>
        <strain evidence="3 4">DJM-731 SS1</strain>
    </source>
</reference>
<dbReference type="EMBL" id="JH795866">
    <property type="protein sequence ID" value="EJU00705.1"/>
    <property type="molecule type" value="Genomic_DNA"/>
</dbReference>
<name>M5FY41_DACPD</name>
<sequence>MIFTKTVLFALLVAATIVLAYPVPSLEARSGNGVYGGDDASQSDVALSDVAEVGHDPPMQGGAPISNKPPDTPSKFHHFGDKIIPRILPPRIIPQIIPRIIPPRIIPQIIPRIIPPRINPRINPPYSIIFKVGLHKPPKPPNTRSKFQSYMLEKGMREPKEGNYLEAGKSYQKLEAFHDQELKTAEILGDPKRKHDFRGAKAEAVHKKESAFEAGEGRSIVGPLSEKSKKMHQDFENLQRSGLVRQNPLALALHPPLATAPHPPLAMAPHHALALAPHHAVA</sequence>
<feature type="chain" id="PRO_5004067321" evidence="2">
    <location>
        <begin position="21"/>
        <end position="282"/>
    </location>
</feature>
<evidence type="ECO:0000256" key="1">
    <source>
        <dbReference type="SAM" id="MobiDB-lite"/>
    </source>
</evidence>
<keyword evidence="2" id="KW-0732">Signal</keyword>
<gene>
    <name evidence="3" type="ORF">DACRYDRAFT_108772</name>
</gene>
<dbReference type="RefSeq" id="XP_040627602.1">
    <property type="nucleotide sequence ID" value="XM_040768730.1"/>
</dbReference>
<evidence type="ECO:0000256" key="2">
    <source>
        <dbReference type="SAM" id="SignalP"/>
    </source>
</evidence>
<dbReference type="Proteomes" id="UP000030653">
    <property type="component" value="Unassembled WGS sequence"/>
</dbReference>
<feature type="signal peptide" evidence="2">
    <location>
        <begin position="1"/>
        <end position="20"/>
    </location>
</feature>
<organism evidence="3 4">
    <name type="scientific">Dacryopinax primogenitus (strain DJM 731)</name>
    <name type="common">Brown rot fungus</name>
    <dbReference type="NCBI Taxonomy" id="1858805"/>
    <lineage>
        <taxon>Eukaryota</taxon>
        <taxon>Fungi</taxon>
        <taxon>Dikarya</taxon>
        <taxon>Basidiomycota</taxon>
        <taxon>Agaricomycotina</taxon>
        <taxon>Dacrymycetes</taxon>
        <taxon>Dacrymycetales</taxon>
        <taxon>Dacrymycetaceae</taxon>
        <taxon>Dacryopinax</taxon>
    </lineage>
</organism>
<feature type="region of interest" description="Disordered" evidence="1">
    <location>
        <begin position="52"/>
        <end position="76"/>
    </location>
</feature>
<evidence type="ECO:0000313" key="3">
    <source>
        <dbReference type="EMBL" id="EJU00705.1"/>
    </source>
</evidence>
<keyword evidence="4" id="KW-1185">Reference proteome</keyword>
<dbReference type="HOGENOM" id="CLU_987022_0_0_1"/>